<evidence type="ECO:0008006" key="11">
    <source>
        <dbReference type="Google" id="ProtNLM"/>
    </source>
</evidence>
<keyword evidence="7" id="KW-0653">Protein transport</keyword>
<evidence type="ECO:0000256" key="8">
    <source>
        <dbReference type="ARBA" id="ARBA00022989"/>
    </source>
</evidence>
<protein>
    <recommendedName>
        <fullName evidence="11">General secretion pathway protein M</fullName>
    </recommendedName>
</protein>
<dbReference type="PIRSF" id="PIRSF006291">
    <property type="entry name" value="GspM"/>
    <property type="match status" value="1"/>
</dbReference>
<proteinExistence type="inferred from homology"/>
<dbReference type="GO" id="GO:0005886">
    <property type="term" value="C:plasma membrane"/>
    <property type="evidence" value="ECO:0007669"/>
    <property type="project" value="UniProtKB-SubCell"/>
</dbReference>
<reference evidence="10" key="1">
    <citation type="journal article" date="2011" name="Environ. Microbiol.">
        <title>Time-series analyses of Monterey Bay coastal microbial picoplankton using a 'genome proxy' microarray.</title>
        <authorList>
            <person name="Rich V.I."/>
            <person name="Pham V.D."/>
            <person name="Eppley J."/>
            <person name="Shi Y."/>
            <person name="DeLong E.F."/>
        </authorList>
    </citation>
    <scope>NUCLEOTIDE SEQUENCE</scope>
</reference>
<evidence type="ECO:0000256" key="7">
    <source>
        <dbReference type="ARBA" id="ARBA00022927"/>
    </source>
</evidence>
<evidence type="ECO:0000256" key="2">
    <source>
        <dbReference type="ARBA" id="ARBA00010637"/>
    </source>
</evidence>
<accession>E0XQI5</accession>
<evidence type="ECO:0000256" key="1">
    <source>
        <dbReference type="ARBA" id="ARBA00004377"/>
    </source>
</evidence>
<dbReference type="GO" id="GO:0015628">
    <property type="term" value="P:protein secretion by the type II secretion system"/>
    <property type="evidence" value="ECO:0007669"/>
    <property type="project" value="InterPro"/>
</dbReference>
<keyword evidence="9" id="KW-0472">Membrane</keyword>
<dbReference type="GO" id="GO:0015627">
    <property type="term" value="C:type II protein secretion system complex"/>
    <property type="evidence" value="ECO:0007669"/>
    <property type="project" value="InterPro"/>
</dbReference>
<dbReference type="Pfam" id="PF04612">
    <property type="entry name" value="T2SSM"/>
    <property type="match status" value="1"/>
</dbReference>
<name>E0XQI5_9GAMM</name>
<dbReference type="InterPro" id="IPR023229">
    <property type="entry name" value="T2SS_M_periplasmic_sf"/>
</dbReference>
<dbReference type="AlphaFoldDB" id="E0XQI5"/>
<keyword evidence="6" id="KW-0812">Transmembrane</keyword>
<dbReference type="EMBL" id="GU474844">
    <property type="protein sequence ID" value="ADI16676.1"/>
    <property type="molecule type" value="Genomic_DNA"/>
</dbReference>
<evidence type="ECO:0000256" key="5">
    <source>
        <dbReference type="ARBA" id="ARBA00022519"/>
    </source>
</evidence>
<evidence type="ECO:0000256" key="6">
    <source>
        <dbReference type="ARBA" id="ARBA00022692"/>
    </source>
</evidence>
<keyword evidence="8" id="KW-1133">Transmembrane helix</keyword>
<evidence type="ECO:0000256" key="3">
    <source>
        <dbReference type="ARBA" id="ARBA00022448"/>
    </source>
</evidence>
<organism evidence="10">
    <name type="scientific">uncultured gamma proteobacterium HF0010_05D02</name>
    <dbReference type="NCBI Taxonomy" id="710978"/>
    <lineage>
        <taxon>Bacteria</taxon>
        <taxon>Pseudomonadati</taxon>
        <taxon>Pseudomonadota</taxon>
        <taxon>Gammaproteobacteria</taxon>
        <taxon>environmental samples</taxon>
    </lineage>
</organism>
<keyword evidence="4" id="KW-1003">Cell membrane</keyword>
<evidence type="ECO:0000313" key="10">
    <source>
        <dbReference type="EMBL" id="ADI16676.1"/>
    </source>
</evidence>
<evidence type="ECO:0000256" key="4">
    <source>
        <dbReference type="ARBA" id="ARBA00022475"/>
    </source>
</evidence>
<keyword evidence="5" id="KW-0997">Cell inner membrane</keyword>
<dbReference type="InterPro" id="IPR007690">
    <property type="entry name" value="T2SS_GspM"/>
</dbReference>
<dbReference type="SUPFAM" id="SSF103054">
    <property type="entry name" value="General secretion pathway protein M, EpsM"/>
    <property type="match status" value="1"/>
</dbReference>
<dbReference type="Gene3D" id="3.30.1360.100">
    <property type="entry name" value="General secretion pathway protein M, EpsM"/>
    <property type="match status" value="1"/>
</dbReference>
<sequence>MKEWFANQSPRDQIALLLLAGFLTVFGLFQFALMPASEARGQMALNNQAVSTQLSRVETKVSRLLSLRATGSSNQSQNLSSTLSAAAQNAGLTVKRLQPNSRGEVQVRFEGVDFDALLQWLQTVEGNEGLRIVDASVSDAGRLGGVNATLRVRGQ</sequence>
<comment type="subcellular location">
    <subcellularLocation>
        <location evidence="1">Cell inner membrane</location>
        <topology evidence="1">Single-pass membrane protein</topology>
    </subcellularLocation>
</comment>
<keyword evidence="3" id="KW-0813">Transport</keyword>
<evidence type="ECO:0000256" key="9">
    <source>
        <dbReference type="ARBA" id="ARBA00023136"/>
    </source>
</evidence>
<comment type="similarity">
    <text evidence="2">Belongs to the GSP M family.</text>
</comment>